<evidence type="ECO:0000313" key="2">
    <source>
        <dbReference type="EMBL" id="GAA4331133.1"/>
    </source>
</evidence>
<evidence type="ECO:0000259" key="1">
    <source>
        <dbReference type="PROSITE" id="PS51819"/>
    </source>
</evidence>
<dbReference type="InterPro" id="IPR037523">
    <property type="entry name" value="VOC_core"/>
</dbReference>
<sequence>MPTFAYTILYVPDVAAAIDFYERAFGLPCTFIAPDGSYGELSTGATTLSFASESLAESNLPGGFTVARPSEKPYAVEIGFATDDVPATVATAIAAGATLLAEPNTKPWGQVVAYVRDPNGFLVEVCTPMGG</sequence>
<dbReference type="PROSITE" id="PS51819">
    <property type="entry name" value="VOC"/>
    <property type="match status" value="1"/>
</dbReference>
<dbReference type="PANTHER" id="PTHR21366">
    <property type="entry name" value="GLYOXALASE FAMILY PROTEIN"/>
    <property type="match status" value="1"/>
</dbReference>
<gene>
    <name evidence="2" type="ORF">GCM10023184_22670</name>
</gene>
<dbReference type="Gene3D" id="3.10.180.10">
    <property type="entry name" value="2,3-Dihydroxybiphenyl 1,2-Dioxygenase, domain 1"/>
    <property type="match status" value="1"/>
</dbReference>
<name>A0ABP8GXU7_9BACT</name>
<dbReference type="CDD" id="cd07264">
    <property type="entry name" value="VOC_like"/>
    <property type="match status" value="1"/>
</dbReference>
<dbReference type="Pfam" id="PF00903">
    <property type="entry name" value="Glyoxalase"/>
    <property type="match status" value="1"/>
</dbReference>
<dbReference type="Proteomes" id="UP001501725">
    <property type="component" value="Unassembled WGS sequence"/>
</dbReference>
<dbReference type="RefSeq" id="WP_345255827.1">
    <property type="nucleotide sequence ID" value="NZ_BAABGY010000007.1"/>
</dbReference>
<reference evidence="3" key="1">
    <citation type="journal article" date="2019" name="Int. J. Syst. Evol. Microbiol.">
        <title>The Global Catalogue of Microorganisms (GCM) 10K type strain sequencing project: providing services to taxonomists for standard genome sequencing and annotation.</title>
        <authorList>
            <consortium name="The Broad Institute Genomics Platform"/>
            <consortium name="The Broad Institute Genome Sequencing Center for Infectious Disease"/>
            <person name="Wu L."/>
            <person name="Ma J."/>
        </authorList>
    </citation>
    <scope>NUCLEOTIDE SEQUENCE [LARGE SCALE GENOMIC DNA]</scope>
    <source>
        <strain evidence="3">JCM 17919</strain>
    </source>
</reference>
<organism evidence="2 3">
    <name type="scientific">Flaviaesturariibacter amylovorans</name>
    <dbReference type="NCBI Taxonomy" id="1084520"/>
    <lineage>
        <taxon>Bacteria</taxon>
        <taxon>Pseudomonadati</taxon>
        <taxon>Bacteroidota</taxon>
        <taxon>Chitinophagia</taxon>
        <taxon>Chitinophagales</taxon>
        <taxon>Chitinophagaceae</taxon>
        <taxon>Flaviaestuariibacter</taxon>
    </lineage>
</organism>
<dbReference type="SUPFAM" id="SSF54593">
    <property type="entry name" value="Glyoxalase/Bleomycin resistance protein/Dihydroxybiphenyl dioxygenase"/>
    <property type="match status" value="1"/>
</dbReference>
<proteinExistence type="predicted"/>
<dbReference type="PANTHER" id="PTHR21366:SF22">
    <property type="entry name" value="VOC DOMAIN-CONTAINING PROTEIN"/>
    <property type="match status" value="1"/>
</dbReference>
<protein>
    <submittedName>
        <fullName evidence="2">VOC family protein</fullName>
    </submittedName>
</protein>
<comment type="caution">
    <text evidence="2">The sequence shown here is derived from an EMBL/GenBank/DDBJ whole genome shotgun (WGS) entry which is preliminary data.</text>
</comment>
<keyword evidence="3" id="KW-1185">Reference proteome</keyword>
<dbReference type="InterPro" id="IPR050383">
    <property type="entry name" value="GlyoxalaseI/FosfomycinResist"/>
</dbReference>
<feature type="domain" description="VOC" evidence="1">
    <location>
        <begin position="3"/>
        <end position="128"/>
    </location>
</feature>
<accession>A0ABP8GXU7</accession>
<dbReference type="InterPro" id="IPR004360">
    <property type="entry name" value="Glyas_Fos-R_dOase_dom"/>
</dbReference>
<dbReference type="InterPro" id="IPR029068">
    <property type="entry name" value="Glyas_Bleomycin-R_OHBP_Dase"/>
</dbReference>
<dbReference type="EMBL" id="BAABGY010000007">
    <property type="protein sequence ID" value="GAA4331133.1"/>
    <property type="molecule type" value="Genomic_DNA"/>
</dbReference>
<evidence type="ECO:0000313" key="3">
    <source>
        <dbReference type="Proteomes" id="UP001501725"/>
    </source>
</evidence>